<dbReference type="InterPro" id="IPR036397">
    <property type="entry name" value="RNaseH_sf"/>
</dbReference>
<feature type="domain" description="Integrase zinc-binding" evidence="1">
    <location>
        <begin position="48"/>
        <end position="104"/>
    </location>
</feature>
<keyword evidence="4" id="KW-1185">Reference proteome</keyword>
<protein>
    <recommendedName>
        <fullName evidence="5">Integrase zinc-binding domain-containing protein</fullName>
    </recommendedName>
</protein>
<dbReference type="GO" id="GO:0003676">
    <property type="term" value="F:nucleic acid binding"/>
    <property type="evidence" value="ECO:0007669"/>
    <property type="project" value="InterPro"/>
</dbReference>
<evidence type="ECO:0008006" key="5">
    <source>
        <dbReference type="Google" id="ProtNLM"/>
    </source>
</evidence>
<dbReference type="PANTHER" id="PTHR45835">
    <property type="entry name" value="YALI0A06105P"/>
    <property type="match status" value="1"/>
</dbReference>
<evidence type="ECO:0000259" key="1">
    <source>
        <dbReference type="Pfam" id="PF17921"/>
    </source>
</evidence>
<dbReference type="Pfam" id="PF24626">
    <property type="entry name" value="SH3_Tf2-1"/>
    <property type="match status" value="1"/>
</dbReference>
<evidence type="ECO:0000259" key="2">
    <source>
        <dbReference type="Pfam" id="PF24626"/>
    </source>
</evidence>
<dbReference type="InterPro" id="IPR012337">
    <property type="entry name" value="RNaseH-like_sf"/>
</dbReference>
<dbReference type="Pfam" id="PF17921">
    <property type="entry name" value="Integrase_H2C2"/>
    <property type="match status" value="1"/>
</dbReference>
<dbReference type="InterPro" id="IPR056924">
    <property type="entry name" value="SH3_Tf2-1"/>
</dbReference>
<gene>
    <name evidence="3" type="ORF">RND81_02G131100</name>
</gene>
<dbReference type="FunFam" id="1.10.340.70:FF:000001">
    <property type="entry name" value="Retrovirus-related Pol polyprotein from transposon gypsy-like Protein"/>
    <property type="match status" value="1"/>
</dbReference>
<dbReference type="SUPFAM" id="SSF53098">
    <property type="entry name" value="Ribonuclease H-like"/>
    <property type="match status" value="1"/>
</dbReference>
<feature type="domain" description="Tf2-1-like SH3-like" evidence="2">
    <location>
        <begin position="256"/>
        <end position="319"/>
    </location>
</feature>
<dbReference type="EMBL" id="JBDFQZ010000002">
    <property type="protein sequence ID" value="KAK9749516.1"/>
    <property type="molecule type" value="Genomic_DNA"/>
</dbReference>
<dbReference type="AlphaFoldDB" id="A0AAW1MT95"/>
<dbReference type="PANTHER" id="PTHR45835:SF104">
    <property type="entry name" value="PROTEIN NYNRIN-LIKE"/>
    <property type="match status" value="1"/>
</dbReference>
<accession>A0AAW1MT95</accession>
<name>A0AAW1MT95_SAPOF</name>
<sequence>MILQKLWKPCRTKSRVIQPLKDGNPQGKYRWVDEELGRKESLVVGANDTLKRKISVLLHDSHMGRHSGVQATIKKIKSLFYWKHMRKDVRNYLRQCGACQRCKPILQHPAGLLQPLPIPEAIWVDISMDFIGLPKSHGKDTVLVVVDRLSKYAHFLLLSHPFTATSVAQLRIKSSNRCLENYLRCMTSEYPKEWATWISLADWWYNSSFHSVAQKTPYAIVDGQSPAIHIPYVLGDGKKKKKKANRGRVERELGVGDLAYVKLQPHGQQSVVWRTCAKLSPRYYGPFPVIAKVGHVAYKLELPTQAKIHPVFHISLLRKREGPAPPTSFLSEDG</sequence>
<organism evidence="3 4">
    <name type="scientific">Saponaria officinalis</name>
    <name type="common">Common soapwort</name>
    <name type="synonym">Lychnis saponaria</name>
    <dbReference type="NCBI Taxonomy" id="3572"/>
    <lineage>
        <taxon>Eukaryota</taxon>
        <taxon>Viridiplantae</taxon>
        <taxon>Streptophyta</taxon>
        <taxon>Embryophyta</taxon>
        <taxon>Tracheophyta</taxon>
        <taxon>Spermatophyta</taxon>
        <taxon>Magnoliopsida</taxon>
        <taxon>eudicotyledons</taxon>
        <taxon>Gunneridae</taxon>
        <taxon>Pentapetalae</taxon>
        <taxon>Caryophyllales</taxon>
        <taxon>Caryophyllaceae</taxon>
        <taxon>Caryophylleae</taxon>
        <taxon>Saponaria</taxon>
    </lineage>
</organism>
<dbReference type="Proteomes" id="UP001443914">
    <property type="component" value="Unassembled WGS sequence"/>
</dbReference>
<proteinExistence type="predicted"/>
<evidence type="ECO:0000313" key="4">
    <source>
        <dbReference type="Proteomes" id="UP001443914"/>
    </source>
</evidence>
<reference evidence="3" key="1">
    <citation type="submission" date="2024-03" db="EMBL/GenBank/DDBJ databases">
        <title>WGS assembly of Saponaria officinalis var. Norfolk2.</title>
        <authorList>
            <person name="Jenkins J."/>
            <person name="Shu S."/>
            <person name="Grimwood J."/>
            <person name="Barry K."/>
            <person name="Goodstein D."/>
            <person name="Schmutz J."/>
            <person name="Leebens-Mack J."/>
            <person name="Osbourn A."/>
        </authorList>
    </citation>
    <scope>NUCLEOTIDE SEQUENCE [LARGE SCALE GENOMIC DNA]</scope>
    <source>
        <strain evidence="3">JIC</strain>
    </source>
</reference>
<dbReference type="Gene3D" id="1.10.340.70">
    <property type="match status" value="1"/>
</dbReference>
<comment type="caution">
    <text evidence="3">The sequence shown here is derived from an EMBL/GenBank/DDBJ whole genome shotgun (WGS) entry which is preliminary data.</text>
</comment>
<dbReference type="InterPro" id="IPR041588">
    <property type="entry name" value="Integrase_H2C2"/>
</dbReference>
<evidence type="ECO:0000313" key="3">
    <source>
        <dbReference type="EMBL" id="KAK9749516.1"/>
    </source>
</evidence>
<dbReference type="Gene3D" id="3.30.420.10">
    <property type="entry name" value="Ribonuclease H-like superfamily/Ribonuclease H"/>
    <property type="match status" value="2"/>
</dbReference>